<accession>A0A5E4MLG0</accession>
<evidence type="ECO:0000313" key="4">
    <source>
        <dbReference type="Proteomes" id="UP000325440"/>
    </source>
</evidence>
<dbReference type="AlphaFoldDB" id="A0A5E4MLG0"/>
<feature type="region of interest" description="Disordered" evidence="2">
    <location>
        <begin position="250"/>
        <end position="273"/>
    </location>
</feature>
<dbReference type="EMBL" id="CABPRJ010000510">
    <property type="protein sequence ID" value="VVC30248.1"/>
    <property type="molecule type" value="Genomic_DNA"/>
</dbReference>
<feature type="coiled-coil region" evidence="1">
    <location>
        <begin position="573"/>
        <end position="630"/>
    </location>
</feature>
<dbReference type="Proteomes" id="UP000325440">
    <property type="component" value="Unassembled WGS sequence"/>
</dbReference>
<organism evidence="3 4">
    <name type="scientific">Cinara cedri</name>
    <dbReference type="NCBI Taxonomy" id="506608"/>
    <lineage>
        <taxon>Eukaryota</taxon>
        <taxon>Metazoa</taxon>
        <taxon>Ecdysozoa</taxon>
        <taxon>Arthropoda</taxon>
        <taxon>Hexapoda</taxon>
        <taxon>Insecta</taxon>
        <taxon>Pterygota</taxon>
        <taxon>Neoptera</taxon>
        <taxon>Paraneoptera</taxon>
        <taxon>Hemiptera</taxon>
        <taxon>Sternorrhyncha</taxon>
        <taxon>Aphidomorpha</taxon>
        <taxon>Aphidoidea</taxon>
        <taxon>Aphididae</taxon>
        <taxon>Lachninae</taxon>
        <taxon>Cinara</taxon>
    </lineage>
</organism>
<keyword evidence="1" id="KW-0175">Coiled coil</keyword>
<dbReference type="PANTHER" id="PTHR21715">
    <property type="entry name" value="RH04127P"/>
    <property type="match status" value="1"/>
</dbReference>
<name>A0A5E4MLG0_9HEMI</name>
<dbReference type="Gene3D" id="3.30.1470.10">
    <property type="entry name" value="Photosystem I PsaD, reaction center subunit II"/>
    <property type="match status" value="1"/>
</dbReference>
<reference evidence="3 4" key="1">
    <citation type="submission" date="2019-08" db="EMBL/GenBank/DDBJ databases">
        <authorList>
            <person name="Alioto T."/>
            <person name="Alioto T."/>
            <person name="Gomez Garrido J."/>
        </authorList>
    </citation>
    <scope>NUCLEOTIDE SEQUENCE [LARGE SCALE GENOMIC DNA]</scope>
</reference>
<keyword evidence="4" id="KW-1185">Reference proteome</keyword>
<evidence type="ECO:0000256" key="1">
    <source>
        <dbReference type="SAM" id="Coils"/>
    </source>
</evidence>
<gene>
    <name evidence="3" type="ORF">CINCED_3A011342</name>
</gene>
<sequence>MINSNNLVYLCKEVFDENSEPTQIEIEEQASRLGIDIVKEFHLLSIVKQCLLEPLPSNWFPCNTSQWEHPLDAYYRQMVEKTRLEDQSTGQDISLTIILEEDNSLDTMYQTKNFYIISIFVIFKTYEKKPTTEKRTVRFKTPIEESLDFDNSDDNMKFLGPIKLNTPYTNASTTLQNLTPYSTTNSTFDIKNTGGRSVFSKYNILPNKDELSRKSDSSENIKQINKKLNTSIDYGKGKEQLRKIDITLTESSDRSESTSSEIRTENLNSDYEVNDQKEKNDDIITTVQINKQQEKNDIFNDIKKSTNVNFNEFQTSEIVKLHNLKKDDLVSDSGNSTEKDSKVMQSYIASNSFPATKSKITRINQQFPLNQSINDTSFSKIKPTESNENIFDLKPPSYKSNSEQENHSNINEKQTFLNTAQIKIIIENNCELIRNKLEDNIKTKENIFREEIIKKINDIICKRTDNFEKHMETQYNELFSKNESELKNIQEKIENSLIEECDKKHFKNVSNIEQICEENLKKFQSDLIHHAEIIKNKIHVEFDVITNELKKNFCEKSETVTDNWNQILGSYANLELEKIKNNYEKTTENIKRDTDNEICRFDLEFKEKLKKMSEDKLNNVTEQLDIALREEINLVKKRVNEKYQNELKINKSNTCTSCCPEQELKAEYQTGDTMQYRINYSDIKKKIEHCSNELNDALKLINLILSPTRYTTENHTVLSLNKHSVSCQTDNIVLSHQNQKLREYPYLESSNVSMFNSLFDVNTKYVDYWNQVKMSRDVYCPTPAYTQMLSPLDMLNQEELKVNAAEKNISRLIETFNNPNIYENKFSNIYQSLTPKQIAHSRTKNLREWLYKTRLEK</sequence>
<protein>
    <submittedName>
        <fullName evidence="3">Uncharacterized protein</fullName>
    </submittedName>
</protein>
<proteinExistence type="predicted"/>
<evidence type="ECO:0000256" key="2">
    <source>
        <dbReference type="SAM" id="MobiDB-lite"/>
    </source>
</evidence>
<evidence type="ECO:0000313" key="3">
    <source>
        <dbReference type="EMBL" id="VVC30248.1"/>
    </source>
</evidence>
<dbReference type="InterPro" id="IPR053233">
    <property type="entry name" value="ABRA-related"/>
</dbReference>
<dbReference type="PANTHER" id="PTHR21715:SF0">
    <property type="entry name" value="RH04127P"/>
    <property type="match status" value="1"/>
</dbReference>
<dbReference type="OrthoDB" id="6344460at2759"/>